<dbReference type="InterPro" id="IPR013974">
    <property type="entry name" value="SAF"/>
</dbReference>
<dbReference type="InterPro" id="IPR017592">
    <property type="entry name" value="Pilus_assmbl_Flp-typ_CpaB"/>
</dbReference>
<dbReference type="CDD" id="cd11614">
    <property type="entry name" value="SAF_CpaB_FlgA_like"/>
    <property type="match status" value="1"/>
</dbReference>
<dbReference type="SUPFAM" id="SSF51269">
    <property type="entry name" value="AFP III-like domain"/>
    <property type="match status" value="1"/>
</dbReference>
<accession>A0A0P8WAV6</accession>
<dbReference type="SMART" id="SM00858">
    <property type="entry name" value="SAF"/>
    <property type="match status" value="1"/>
</dbReference>
<organism evidence="2 3">
    <name type="scientific">Oxobacter pfennigii</name>
    <dbReference type="NCBI Taxonomy" id="36849"/>
    <lineage>
        <taxon>Bacteria</taxon>
        <taxon>Bacillati</taxon>
        <taxon>Bacillota</taxon>
        <taxon>Clostridia</taxon>
        <taxon>Eubacteriales</taxon>
        <taxon>Clostridiaceae</taxon>
        <taxon>Oxobacter</taxon>
    </lineage>
</organism>
<feature type="domain" description="SAF" evidence="1">
    <location>
        <begin position="39"/>
        <end position="101"/>
    </location>
</feature>
<evidence type="ECO:0000313" key="2">
    <source>
        <dbReference type="EMBL" id="KPU45077.1"/>
    </source>
</evidence>
<reference evidence="2 3" key="1">
    <citation type="submission" date="2015-09" db="EMBL/GenBank/DDBJ databases">
        <title>Genome sequence of Oxobacter pfennigii DSM 3222.</title>
        <authorList>
            <person name="Poehlein A."/>
            <person name="Bengelsdorf F.R."/>
            <person name="Schiel-Bengelsdorf B."/>
            <person name="Duerre P."/>
            <person name="Daniel R."/>
        </authorList>
    </citation>
    <scope>NUCLEOTIDE SEQUENCE [LARGE SCALE GENOMIC DNA]</scope>
    <source>
        <strain evidence="2 3">DSM 3222</strain>
    </source>
</reference>
<evidence type="ECO:0000313" key="3">
    <source>
        <dbReference type="Proteomes" id="UP000050326"/>
    </source>
</evidence>
<proteinExistence type="predicted"/>
<comment type="caution">
    <text evidence="2">The sequence shown here is derived from an EMBL/GenBank/DDBJ whole genome shotgun (WGS) entry which is preliminary data.</text>
</comment>
<dbReference type="EMBL" id="LKET01000028">
    <property type="protein sequence ID" value="KPU45077.1"/>
    <property type="molecule type" value="Genomic_DNA"/>
</dbReference>
<sequence>MHLKFVKNRIFLSALCLLLAAGVAFFLLPRFYEDKSATVTVLRAAQDIPAGTTITEQMLTSAEVGGYGLPEGIVTDKTQLVGKVAQTALVQGDYFFPQKVGSYLADEQLDRIAENGQRLVTVSIESIAAGLSSHLLAGDTVTVAVFFEKASDGQTTAPQVIVYPELAGLTVYSVENAKTEDTAEIRSEREDSQSSSSDLVAKAVTLIVTQEQAETLIQAEYTGTLHLIFEERGVSHE</sequence>
<keyword evidence="3" id="KW-1185">Reference proteome</keyword>
<dbReference type="STRING" id="36849.OXPF_15550"/>
<name>A0A0P8WAV6_9CLOT</name>
<dbReference type="InterPro" id="IPR031571">
    <property type="entry name" value="RcpC_dom"/>
</dbReference>
<dbReference type="Proteomes" id="UP000050326">
    <property type="component" value="Unassembled WGS sequence"/>
</dbReference>
<dbReference type="Pfam" id="PF16976">
    <property type="entry name" value="RcpC"/>
    <property type="match status" value="1"/>
</dbReference>
<gene>
    <name evidence="2" type="ORF">OXPF_15550</name>
</gene>
<evidence type="ECO:0000259" key="1">
    <source>
        <dbReference type="SMART" id="SM00858"/>
    </source>
</evidence>
<dbReference type="PATRIC" id="fig|36849.3.peg.1645"/>
<dbReference type="Gene3D" id="3.90.1210.10">
    <property type="entry name" value="Antifreeze-like/N-acetylneuraminic acid synthase C-terminal domain"/>
    <property type="match status" value="1"/>
</dbReference>
<dbReference type="InterPro" id="IPR036732">
    <property type="entry name" value="AFP_Neu5c_C_sf"/>
</dbReference>
<dbReference type="NCBIfam" id="TIGR03177">
    <property type="entry name" value="pilus_cpaB"/>
    <property type="match status" value="1"/>
</dbReference>
<dbReference type="AlphaFoldDB" id="A0A0P8WAV6"/>
<protein>
    <submittedName>
        <fullName evidence="2">SAF domain protein</fullName>
    </submittedName>
</protein>
<dbReference type="Pfam" id="PF08666">
    <property type="entry name" value="SAF"/>
    <property type="match status" value="1"/>
</dbReference>